<evidence type="ECO:0000313" key="7">
    <source>
        <dbReference type="EMBL" id="CAB5017208.1"/>
    </source>
</evidence>
<dbReference type="EMBL" id="CAFBQU010000025">
    <property type="protein sequence ID" value="CAB5065917.1"/>
    <property type="molecule type" value="Genomic_DNA"/>
</dbReference>
<evidence type="ECO:0000313" key="8">
    <source>
        <dbReference type="EMBL" id="CAB5065917.1"/>
    </source>
</evidence>
<dbReference type="GO" id="GO:0004125">
    <property type="term" value="F:L-seryl-tRNA(Sec) selenium transferase activity"/>
    <property type="evidence" value="ECO:0007669"/>
    <property type="project" value="InterPro"/>
</dbReference>
<dbReference type="InterPro" id="IPR015424">
    <property type="entry name" value="PyrdxlP-dep_Trfase"/>
</dbReference>
<dbReference type="InterPro" id="IPR004534">
    <property type="entry name" value="SelA_trans"/>
</dbReference>
<dbReference type="AlphaFoldDB" id="A0A6J7QHP7"/>
<dbReference type="Pfam" id="PF03841">
    <property type="entry name" value="SelA"/>
    <property type="match status" value="1"/>
</dbReference>
<dbReference type="HAMAP" id="MF_00423">
    <property type="entry name" value="SelA"/>
    <property type="match status" value="1"/>
</dbReference>
<dbReference type="GO" id="GO:0005737">
    <property type="term" value="C:cytoplasm"/>
    <property type="evidence" value="ECO:0007669"/>
    <property type="project" value="InterPro"/>
</dbReference>
<dbReference type="GO" id="GO:0001514">
    <property type="term" value="P:selenocysteine incorporation"/>
    <property type="evidence" value="ECO:0007669"/>
    <property type="project" value="InterPro"/>
</dbReference>
<evidence type="ECO:0000256" key="6">
    <source>
        <dbReference type="ARBA" id="ARBA00023266"/>
    </source>
</evidence>
<dbReference type="InterPro" id="IPR018319">
    <property type="entry name" value="SelA-like"/>
</dbReference>
<evidence type="ECO:0000256" key="1">
    <source>
        <dbReference type="ARBA" id="ARBA00001933"/>
    </source>
</evidence>
<evidence type="ECO:0000256" key="2">
    <source>
        <dbReference type="ARBA" id="ARBA00022490"/>
    </source>
</evidence>
<keyword evidence="5" id="KW-0648">Protein biosynthesis</keyword>
<protein>
    <submittedName>
        <fullName evidence="7">Unannotated protein</fullName>
    </submittedName>
</protein>
<organism evidence="7">
    <name type="scientific">freshwater metagenome</name>
    <dbReference type="NCBI Taxonomy" id="449393"/>
    <lineage>
        <taxon>unclassified sequences</taxon>
        <taxon>metagenomes</taxon>
        <taxon>ecological metagenomes</taxon>
    </lineage>
</organism>
<keyword evidence="3" id="KW-0808">Transferase</keyword>
<gene>
    <name evidence="7" type="ORF">UFOPK4098_00649</name>
    <name evidence="8" type="ORF">UFOPK4347_01048</name>
</gene>
<accession>A0A6J7QHP7</accession>
<evidence type="ECO:0000256" key="4">
    <source>
        <dbReference type="ARBA" id="ARBA00022898"/>
    </source>
</evidence>
<reference evidence="7" key="1">
    <citation type="submission" date="2020-05" db="EMBL/GenBank/DDBJ databases">
        <authorList>
            <person name="Chiriac C."/>
            <person name="Salcher M."/>
            <person name="Ghai R."/>
            <person name="Kavagutti S V."/>
        </authorList>
    </citation>
    <scope>NUCLEOTIDE SEQUENCE</scope>
</reference>
<comment type="cofactor">
    <cofactor evidence="1">
        <name>pyridoxal 5'-phosphate</name>
        <dbReference type="ChEBI" id="CHEBI:597326"/>
    </cofactor>
</comment>
<keyword evidence="6" id="KW-0711">Selenium</keyword>
<evidence type="ECO:0000256" key="3">
    <source>
        <dbReference type="ARBA" id="ARBA00022679"/>
    </source>
</evidence>
<dbReference type="PANTHER" id="PTHR32328:SF0">
    <property type="entry name" value="L-SERYL-TRNA(SEC) SELENIUM TRANSFERASE"/>
    <property type="match status" value="1"/>
</dbReference>
<dbReference type="PANTHER" id="PTHR32328">
    <property type="entry name" value="L-SERYL-TRNA(SEC) SELENIUM TRANSFERASE"/>
    <property type="match status" value="1"/>
</dbReference>
<dbReference type="InterPro" id="IPR015421">
    <property type="entry name" value="PyrdxlP-dep_Trfase_major"/>
</dbReference>
<evidence type="ECO:0000256" key="5">
    <source>
        <dbReference type="ARBA" id="ARBA00022917"/>
    </source>
</evidence>
<dbReference type="Gene3D" id="3.40.640.10">
    <property type="entry name" value="Type I PLP-dependent aspartate aminotransferase-like (Major domain)"/>
    <property type="match status" value="1"/>
</dbReference>
<keyword evidence="4" id="KW-0663">Pyridoxal phosphate</keyword>
<sequence length="442" mass="46773">MSPADSDTTSLQRPPSVDALARTIAEHVELPAPLRVRCARMAIGSGGPDFAASAIALAQSLQLTMVQPVINATGVLLHTNLGRAPHLPESPQTVRASSLEFDIATGARGSRHSSLSVLISELTGAQDAVVVNNNAAAILLVLAATSAGRDVTIARGESVEIGGGFRIPDVLEQSGARLIDVGTTNRTRTSDYRKAIEKRGNDVACIMRIHPSNFHMQGFTEQAPLEELAQLGVPVIADIGSGLIDARCQWLAGPPPQWLSQEPAAAQCIQAGAALVTFSGDKLLGGPQCGIIAGSHELVAACRAHPLMRALRPGSHVIASLQEVLLSYINKTVTTDIPFWQMATISTDALRVRGEKIVTSLNQNFGMNAQLVPTQAMPGAGSTPGSFIDSFALSVNGNHVPQLRKHRIPIIARTENGHTLLDLRSFDARDDEEVLLALSLVK</sequence>
<proteinExistence type="inferred from homology"/>
<name>A0A6J7QHP7_9ZZZZ</name>
<dbReference type="SUPFAM" id="SSF53383">
    <property type="entry name" value="PLP-dependent transferases"/>
    <property type="match status" value="1"/>
</dbReference>
<dbReference type="Gene3D" id="3.90.1150.180">
    <property type="match status" value="1"/>
</dbReference>
<dbReference type="NCBIfam" id="TIGR00474">
    <property type="entry name" value="selA"/>
    <property type="match status" value="1"/>
</dbReference>
<keyword evidence="2" id="KW-0963">Cytoplasm</keyword>
<dbReference type="EMBL" id="CAFBPN010000025">
    <property type="protein sequence ID" value="CAB5017208.1"/>
    <property type="molecule type" value="Genomic_DNA"/>
</dbReference>